<comment type="caution">
    <text evidence="2">The sequence shown here is derived from an EMBL/GenBank/DDBJ whole genome shotgun (WGS) entry which is preliminary data.</text>
</comment>
<dbReference type="EMBL" id="VDEP01000371">
    <property type="protein sequence ID" value="KAA1095866.1"/>
    <property type="molecule type" value="Genomic_DNA"/>
</dbReference>
<feature type="region of interest" description="Disordered" evidence="1">
    <location>
        <begin position="33"/>
        <end position="61"/>
    </location>
</feature>
<proteinExistence type="predicted"/>
<organism evidence="2 3">
    <name type="scientific">Puccinia graminis f. sp. tritici</name>
    <dbReference type="NCBI Taxonomy" id="56615"/>
    <lineage>
        <taxon>Eukaryota</taxon>
        <taxon>Fungi</taxon>
        <taxon>Dikarya</taxon>
        <taxon>Basidiomycota</taxon>
        <taxon>Pucciniomycotina</taxon>
        <taxon>Pucciniomycetes</taxon>
        <taxon>Pucciniales</taxon>
        <taxon>Pucciniaceae</taxon>
        <taxon>Puccinia</taxon>
    </lineage>
</organism>
<evidence type="ECO:0000313" key="3">
    <source>
        <dbReference type="Proteomes" id="UP000325313"/>
    </source>
</evidence>
<evidence type="ECO:0000313" key="2">
    <source>
        <dbReference type="EMBL" id="KAA1095866.1"/>
    </source>
</evidence>
<accession>A0A5B0P4G1</accession>
<evidence type="ECO:0000256" key="1">
    <source>
        <dbReference type="SAM" id="MobiDB-lite"/>
    </source>
</evidence>
<feature type="compositionally biased region" description="Polar residues" evidence="1">
    <location>
        <begin position="37"/>
        <end position="61"/>
    </location>
</feature>
<reference evidence="2 3" key="1">
    <citation type="submission" date="2019-05" db="EMBL/GenBank/DDBJ databases">
        <title>Emergence of the Ug99 lineage of the wheat stem rust pathogen through somatic hybridization.</title>
        <authorList>
            <person name="Li F."/>
            <person name="Upadhyaya N.M."/>
            <person name="Sperschneider J."/>
            <person name="Matny O."/>
            <person name="Nguyen-Phuc H."/>
            <person name="Mago R."/>
            <person name="Raley C."/>
            <person name="Miller M.E."/>
            <person name="Silverstein K.A.T."/>
            <person name="Henningsen E."/>
            <person name="Hirsch C.D."/>
            <person name="Visser B."/>
            <person name="Pretorius Z.A."/>
            <person name="Steffenson B.J."/>
            <person name="Schwessinger B."/>
            <person name="Dodds P.N."/>
            <person name="Figueroa M."/>
        </authorList>
    </citation>
    <scope>NUCLEOTIDE SEQUENCE [LARGE SCALE GENOMIC DNA]</scope>
    <source>
        <strain evidence="2 3">Ug99</strain>
    </source>
</reference>
<gene>
    <name evidence="2" type="ORF">PGTUg99_034378</name>
</gene>
<protein>
    <submittedName>
        <fullName evidence="2">Uncharacterized protein</fullName>
    </submittedName>
</protein>
<name>A0A5B0P4G1_PUCGR</name>
<dbReference type="AlphaFoldDB" id="A0A5B0P4G1"/>
<dbReference type="Proteomes" id="UP000325313">
    <property type="component" value="Unassembled WGS sequence"/>
</dbReference>
<sequence length="61" mass="6920">MDISEELPSIPWSARQLRQGLLSRQPTRFRIDPRSCFSRSRSSTITLANAESSPEMNPTGR</sequence>